<proteinExistence type="inferred from homology"/>
<evidence type="ECO:0000256" key="2">
    <source>
        <dbReference type="ARBA" id="ARBA00022649"/>
    </source>
</evidence>
<evidence type="ECO:0000256" key="1">
    <source>
        <dbReference type="ARBA" id="ARBA00006226"/>
    </source>
</evidence>
<dbReference type="SUPFAM" id="SSF143011">
    <property type="entry name" value="RelE-like"/>
    <property type="match status" value="1"/>
</dbReference>
<dbReference type="AlphaFoldDB" id="A0A6L6LX82"/>
<dbReference type="InterPro" id="IPR035093">
    <property type="entry name" value="RelE/ParE_toxin_dom_sf"/>
</dbReference>
<dbReference type="InterPro" id="IPR051803">
    <property type="entry name" value="TA_system_RelE-like_toxin"/>
</dbReference>
<reference evidence="3 4" key="1">
    <citation type="journal article" date="2019" name="Nat. Med.">
        <title>A library of human gut bacterial isolates paired with longitudinal multiomics data enables mechanistic microbiome research.</title>
        <authorList>
            <person name="Poyet M."/>
            <person name="Groussin M."/>
            <person name="Gibbons S.M."/>
            <person name="Avila-Pacheco J."/>
            <person name="Jiang X."/>
            <person name="Kearney S.M."/>
            <person name="Perrotta A.R."/>
            <person name="Berdy B."/>
            <person name="Zhao S."/>
            <person name="Lieberman T.D."/>
            <person name="Swanson P.K."/>
            <person name="Smith M."/>
            <person name="Roesemann S."/>
            <person name="Alexander J.E."/>
            <person name="Rich S.A."/>
            <person name="Livny J."/>
            <person name="Vlamakis H."/>
            <person name="Clish C."/>
            <person name="Bullock K."/>
            <person name="Deik A."/>
            <person name="Scott J."/>
            <person name="Pierce K.A."/>
            <person name="Xavier R.J."/>
            <person name="Alm E.J."/>
        </authorList>
    </citation>
    <scope>NUCLEOTIDE SEQUENCE [LARGE SCALE GENOMIC DNA]</scope>
    <source>
        <strain evidence="3 4">BIOML-A4</strain>
    </source>
</reference>
<evidence type="ECO:0000313" key="3">
    <source>
        <dbReference type="EMBL" id="MTS29396.1"/>
    </source>
</evidence>
<organism evidence="3 4">
    <name type="scientific">Ruthenibacterium lactatiformans</name>
    <dbReference type="NCBI Taxonomy" id="1550024"/>
    <lineage>
        <taxon>Bacteria</taxon>
        <taxon>Bacillati</taxon>
        <taxon>Bacillota</taxon>
        <taxon>Clostridia</taxon>
        <taxon>Eubacteriales</taxon>
        <taxon>Oscillospiraceae</taxon>
        <taxon>Ruthenibacterium</taxon>
    </lineage>
</organism>
<dbReference type="Proteomes" id="UP000472755">
    <property type="component" value="Unassembled WGS sequence"/>
</dbReference>
<keyword evidence="2" id="KW-1277">Toxin-antitoxin system</keyword>
<dbReference type="PANTHER" id="PTHR33755:SF6">
    <property type="entry name" value="PLASMID STABILIZATION SYSTEM PROTEIN"/>
    <property type="match status" value="1"/>
</dbReference>
<dbReference type="EMBL" id="WMZU01000081">
    <property type="protein sequence ID" value="MTS29396.1"/>
    <property type="molecule type" value="Genomic_DNA"/>
</dbReference>
<dbReference type="InterPro" id="IPR007712">
    <property type="entry name" value="RelE/ParE_toxin"/>
</dbReference>
<name>A0A6L6LX82_9FIRM</name>
<dbReference type="Pfam" id="PF05016">
    <property type="entry name" value="ParE_toxin"/>
    <property type="match status" value="1"/>
</dbReference>
<comment type="similarity">
    <text evidence="1">Belongs to the RelE toxin family.</text>
</comment>
<accession>A0A6L6LX82</accession>
<protein>
    <submittedName>
        <fullName evidence="3">Type II toxin-antitoxin system RelE/ParE family toxin</fullName>
    </submittedName>
</protein>
<gene>
    <name evidence="3" type="ORF">GMD59_19330</name>
</gene>
<dbReference type="Gene3D" id="3.30.2310.20">
    <property type="entry name" value="RelE-like"/>
    <property type="match status" value="1"/>
</dbReference>
<dbReference type="RefSeq" id="WP_172726445.1">
    <property type="nucleotide sequence ID" value="NZ_WMZN01000093.1"/>
</dbReference>
<sequence>MPRYRVVLLAEARDELRQIALLHKVKVGPKAAKRITDRILEALRKLEDFPTMGTLPPYERIVRAGYRMLIVDDYLCFYAIRGAEVHVVHIVHGSVDYIRRLKLV</sequence>
<dbReference type="PANTHER" id="PTHR33755">
    <property type="entry name" value="TOXIN PARE1-RELATED"/>
    <property type="match status" value="1"/>
</dbReference>
<evidence type="ECO:0000313" key="4">
    <source>
        <dbReference type="Proteomes" id="UP000472755"/>
    </source>
</evidence>
<comment type="caution">
    <text evidence="3">The sequence shown here is derived from an EMBL/GenBank/DDBJ whole genome shotgun (WGS) entry which is preliminary data.</text>
</comment>